<dbReference type="Pfam" id="PF01243">
    <property type="entry name" value="PNPOx_N"/>
    <property type="match status" value="1"/>
</dbReference>
<dbReference type="Gene3D" id="3.20.180.10">
    <property type="entry name" value="PNP-oxidase-like"/>
    <property type="match status" value="1"/>
</dbReference>
<dbReference type="Gene3D" id="2.30.110.10">
    <property type="entry name" value="Electron Transport, Fmn-binding Protein, Chain A"/>
    <property type="match status" value="1"/>
</dbReference>
<evidence type="ECO:0000259" key="1">
    <source>
        <dbReference type="Pfam" id="PF01243"/>
    </source>
</evidence>
<organism evidence="2 3">
    <name type="scientific">Roseomonas gilardii</name>
    <dbReference type="NCBI Taxonomy" id="257708"/>
    <lineage>
        <taxon>Bacteria</taxon>
        <taxon>Pseudomonadati</taxon>
        <taxon>Pseudomonadota</taxon>
        <taxon>Alphaproteobacteria</taxon>
        <taxon>Acetobacterales</taxon>
        <taxon>Roseomonadaceae</taxon>
        <taxon>Roseomonas</taxon>
    </lineage>
</organism>
<dbReference type="RefSeq" id="WP_314284589.1">
    <property type="nucleotide sequence ID" value="NZ_JAVVDO010000049.1"/>
</dbReference>
<reference evidence="2 3" key="1">
    <citation type="journal article" date="2019" name="Microb. Pathog.">
        <title>Comparison of VITEK 2, MALDI-TOF MS, 16S rRNA gene sequencing, and whole-genome sequencing for identification of Roseomonas mucosa.</title>
        <authorList>
            <person name="Rudolph W.W."/>
            <person name="Gunzer F."/>
            <person name="Trauth M."/>
            <person name="Bunk B."/>
            <person name="Bigge R."/>
            <person name="Schrottner P."/>
        </authorList>
    </citation>
    <scope>NUCLEOTIDE SEQUENCE [LARGE SCALE GENOMIC DNA]</scope>
    <source>
        <strain evidence="2 3">DSM 103800</strain>
    </source>
</reference>
<dbReference type="InterPro" id="IPR011576">
    <property type="entry name" value="Pyridox_Oxase_N"/>
</dbReference>
<dbReference type="Proteomes" id="UP001258945">
    <property type="component" value="Unassembled WGS sequence"/>
</dbReference>
<dbReference type="InterPro" id="IPR037119">
    <property type="entry name" value="Haem_oxidase_HugZ-like_sf"/>
</dbReference>
<dbReference type="PANTHER" id="PTHR13343:SF17">
    <property type="entry name" value="CELLULAR REPRESSOR OF E1A-STIMULATED GENES, ISOFORM A"/>
    <property type="match status" value="1"/>
</dbReference>
<name>A0ABU3MK65_9PROT</name>
<proteinExistence type="predicted"/>
<evidence type="ECO:0000313" key="2">
    <source>
        <dbReference type="EMBL" id="MDT8333292.1"/>
    </source>
</evidence>
<sequence>MAQPGSGNEEGFAAGARARGLMRGAAVATLATQAGGQPFASLVTPAVAPDGAVLLFLSTLSEHTRHLLVEPRCSLLFTGPAPEINPQTAPRVTVTGLAIPVPEDEADALKSRWLLRHPYAALYAGFGDFDLWRVRPAGALLVAGFAQARRLRGGELAPDPGAVAAVAGAEAELLAALNTGGNAAALAAAGARLSGGRTGVWRLLGLDVDGADLGCEEAVVRLPLPVPATSPEALRDGLLALL</sequence>
<dbReference type="InterPro" id="IPR012349">
    <property type="entry name" value="Split_barrel_FMN-bd"/>
</dbReference>
<accession>A0ABU3MK65</accession>
<feature type="domain" description="Pyridoxamine 5'-phosphate oxidase N-terminal" evidence="1">
    <location>
        <begin position="19"/>
        <end position="139"/>
    </location>
</feature>
<evidence type="ECO:0000313" key="3">
    <source>
        <dbReference type="Proteomes" id="UP001258945"/>
    </source>
</evidence>
<keyword evidence="3" id="KW-1185">Reference proteome</keyword>
<comment type="caution">
    <text evidence="2">The sequence shown here is derived from an EMBL/GenBank/DDBJ whole genome shotgun (WGS) entry which is preliminary data.</text>
</comment>
<protein>
    <submittedName>
        <fullName evidence="2">Pyridoxamine 5'-phosphate oxidase family protein</fullName>
    </submittedName>
</protein>
<dbReference type="SUPFAM" id="SSF50475">
    <property type="entry name" value="FMN-binding split barrel"/>
    <property type="match status" value="1"/>
</dbReference>
<dbReference type="EMBL" id="JAVVDO010000049">
    <property type="protein sequence ID" value="MDT8333292.1"/>
    <property type="molecule type" value="Genomic_DNA"/>
</dbReference>
<gene>
    <name evidence="2" type="ORF">RQ831_19760</name>
</gene>
<dbReference type="PANTHER" id="PTHR13343">
    <property type="entry name" value="CREG1 PROTEIN"/>
    <property type="match status" value="1"/>
</dbReference>